<gene>
    <name evidence="2" type="ORF">DCO61_04475</name>
    <name evidence="3" type="ORF">LS64_003230</name>
</gene>
<comment type="caution">
    <text evidence="3">The sequence shown here is derived from an EMBL/GenBank/DDBJ whole genome shotgun (WGS) entry which is preliminary data.</text>
</comment>
<evidence type="ECO:0000313" key="3">
    <source>
        <dbReference type="EMBL" id="TLD95073.1"/>
    </source>
</evidence>
<evidence type="ECO:0000313" key="2">
    <source>
        <dbReference type="EMBL" id="MWV69283.1"/>
    </source>
</evidence>
<feature type="domain" description="DUF306" evidence="1">
    <location>
        <begin position="48"/>
        <end position="138"/>
    </location>
</feature>
<dbReference type="EMBL" id="QBIU01000001">
    <property type="protein sequence ID" value="MWV69283.1"/>
    <property type="molecule type" value="Genomic_DNA"/>
</dbReference>
<dbReference type="Gene3D" id="2.40.128.270">
    <property type="match status" value="1"/>
</dbReference>
<dbReference type="PANTHER" id="PTHR35535:SF1">
    <property type="entry name" value="HEAT SHOCK PROTEIN HSLJ"/>
    <property type="match status" value="1"/>
</dbReference>
<dbReference type="Pfam" id="PF03724">
    <property type="entry name" value="META"/>
    <property type="match status" value="1"/>
</dbReference>
<dbReference type="AlphaFoldDB" id="A0A347W737"/>
<dbReference type="InterPro" id="IPR038670">
    <property type="entry name" value="HslJ-like_sf"/>
</dbReference>
<accession>A0A347W737</accession>
<dbReference type="OrthoDB" id="5326815at2"/>
<organism evidence="3 4">
    <name type="scientific">Helicobacter saguini</name>
    <dbReference type="NCBI Taxonomy" id="1548018"/>
    <lineage>
        <taxon>Bacteria</taxon>
        <taxon>Pseudomonadati</taxon>
        <taxon>Campylobacterota</taxon>
        <taxon>Epsilonproteobacteria</taxon>
        <taxon>Campylobacterales</taxon>
        <taxon>Helicobacteraceae</taxon>
        <taxon>Helicobacter</taxon>
    </lineage>
</organism>
<dbReference type="InterPro" id="IPR053147">
    <property type="entry name" value="Hsp_HslJ-like"/>
</dbReference>
<dbReference type="Proteomes" id="UP000029714">
    <property type="component" value="Unassembled WGS sequence"/>
</dbReference>
<proteinExistence type="predicted"/>
<evidence type="ECO:0000313" key="4">
    <source>
        <dbReference type="Proteomes" id="UP000029714"/>
    </source>
</evidence>
<dbReference type="EMBL" id="JRMP02000004">
    <property type="protein sequence ID" value="TLD95073.1"/>
    <property type="molecule type" value="Genomic_DNA"/>
</dbReference>
<sequence length="155" mass="17154">MLKMTIIAGTLFGGVALAHPNHGVNNGDDFRMNTEVNVARKPLNILGNWRVSVIEIDGAFVRVPESSDNVELQIGSNQISGNSGCNNFMSAYTTSLNPQILHIDAGASTRKMCHPREVMEFEDAFLRIFAGDFAVEKNFEGIILVRDNVRIYLVR</sequence>
<reference evidence="2 5" key="4">
    <citation type="submission" date="2019-12" db="EMBL/GenBank/DDBJ databases">
        <title>Multi-Generational Helicobacter saguini Isolates.</title>
        <authorList>
            <person name="Mannion A."/>
            <person name="Shen Z."/>
            <person name="Fox J.G."/>
        </authorList>
    </citation>
    <scope>NUCLEOTIDE SEQUENCE [LARGE SCALE GENOMIC DNA]</scope>
    <source>
        <strain evidence="2">16-048</strain>
        <strain evidence="5">16-048 (F4)</strain>
    </source>
</reference>
<protein>
    <submittedName>
        <fullName evidence="3">META domain-containing protein</fullName>
    </submittedName>
</protein>
<reference evidence="3 4" key="2">
    <citation type="journal article" date="2016" name="Infect. Immun.">
        <title>Helicobacter saguini, a Novel Helicobacter Isolated from Cotton-Top Tamarins with Ulcerative Colitis, Has Proinflammatory Properties and Induces Typhlocolitis and Dysplasia in Gnotobiotic IL-10-/- Mice.</title>
        <authorList>
            <person name="Shen Z."/>
            <person name="Mannion A."/>
            <person name="Whary M.T."/>
            <person name="Muthupalani S."/>
            <person name="Sheh A."/>
            <person name="Feng Y."/>
            <person name="Gong G."/>
            <person name="Vandamme P."/>
            <person name="Holcombe H.R."/>
            <person name="Paster B.J."/>
            <person name="Fox J.G."/>
        </authorList>
    </citation>
    <scope>NUCLEOTIDE SEQUENCE [LARGE SCALE GENOMIC DNA]</scope>
    <source>
        <strain evidence="3 4">MIT 97-6194</strain>
    </source>
</reference>
<evidence type="ECO:0000313" key="5">
    <source>
        <dbReference type="Proteomes" id="UP000477070"/>
    </source>
</evidence>
<evidence type="ECO:0000259" key="1">
    <source>
        <dbReference type="Pfam" id="PF03724"/>
    </source>
</evidence>
<reference evidence="3 4" key="1">
    <citation type="journal article" date="2014" name="Genome Announc.">
        <title>Draft genome sequences of eight enterohepatic helicobacter species isolated from both laboratory and wild rodents.</title>
        <authorList>
            <person name="Sheh A."/>
            <person name="Shen Z."/>
            <person name="Fox J.G."/>
        </authorList>
    </citation>
    <scope>NUCLEOTIDE SEQUENCE [LARGE SCALE GENOMIC DNA]</scope>
    <source>
        <strain evidence="3 4">MIT 97-6194</strain>
    </source>
</reference>
<name>A0A347W737_9HELI</name>
<dbReference type="InterPro" id="IPR005184">
    <property type="entry name" value="DUF306_Meta_HslJ"/>
</dbReference>
<dbReference type="Proteomes" id="UP000477070">
    <property type="component" value="Unassembled WGS sequence"/>
</dbReference>
<keyword evidence="4" id="KW-1185">Reference proteome</keyword>
<dbReference type="PANTHER" id="PTHR35535">
    <property type="entry name" value="HEAT SHOCK PROTEIN HSLJ"/>
    <property type="match status" value="1"/>
</dbReference>
<reference evidence="3" key="3">
    <citation type="submission" date="2018-04" db="EMBL/GenBank/DDBJ databases">
        <authorList>
            <person name="Sheh A."/>
            <person name="Shen Z."/>
            <person name="Mannion A.J."/>
            <person name="Fox J.G."/>
        </authorList>
    </citation>
    <scope>NUCLEOTIDE SEQUENCE</scope>
    <source>
        <strain evidence="3">MIT 97-6194</strain>
    </source>
</reference>